<dbReference type="GO" id="GO:0003700">
    <property type="term" value="F:DNA-binding transcription factor activity"/>
    <property type="evidence" value="ECO:0007669"/>
    <property type="project" value="InterPro"/>
</dbReference>
<dbReference type="OrthoDB" id="8966183at2"/>
<dbReference type="AlphaFoldDB" id="A0A1I1MMU5"/>
<evidence type="ECO:0000313" key="2">
    <source>
        <dbReference type="EMBL" id="SFC82870.1"/>
    </source>
</evidence>
<dbReference type="PANTHER" id="PTHR39515:SF2">
    <property type="entry name" value="HTH-TYPE TRANSCRIPTIONAL REGULATOR RV0880"/>
    <property type="match status" value="1"/>
</dbReference>
<dbReference type="SMART" id="SM00347">
    <property type="entry name" value="HTH_MARR"/>
    <property type="match status" value="1"/>
</dbReference>
<evidence type="ECO:0000259" key="1">
    <source>
        <dbReference type="PROSITE" id="PS50995"/>
    </source>
</evidence>
<dbReference type="InterPro" id="IPR036388">
    <property type="entry name" value="WH-like_DNA-bd_sf"/>
</dbReference>
<gene>
    <name evidence="2" type="ORF">SAMN04487968_11226</name>
</gene>
<dbReference type="Proteomes" id="UP000198832">
    <property type="component" value="Unassembled WGS sequence"/>
</dbReference>
<dbReference type="InterPro" id="IPR036390">
    <property type="entry name" value="WH_DNA-bd_sf"/>
</dbReference>
<evidence type="ECO:0000313" key="3">
    <source>
        <dbReference type="Proteomes" id="UP000198832"/>
    </source>
</evidence>
<dbReference type="InterPro" id="IPR000835">
    <property type="entry name" value="HTH_MarR-typ"/>
</dbReference>
<accession>A0A1I1MMU5</accession>
<proteinExistence type="predicted"/>
<dbReference type="EMBL" id="FOLB01000012">
    <property type="protein sequence ID" value="SFC82870.1"/>
    <property type="molecule type" value="Genomic_DNA"/>
</dbReference>
<dbReference type="STRING" id="574651.SAMN04487968_11226"/>
<dbReference type="Pfam" id="PF01047">
    <property type="entry name" value="MarR"/>
    <property type="match status" value="1"/>
</dbReference>
<dbReference type="InterPro" id="IPR052526">
    <property type="entry name" value="HTH-type_Bedaq_tolerance"/>
</dbReference>
<keyword evidence="3" id="KW-1185">Reference proteome</keyword>
<dbReference type="PROSITE" id="PS50995">
    <property type="entry name" value="HTH_MARR_2"/>
    <property type="match status" value="1"/>
</dbReference>
<keyword evidence="2" id="KW-0238">DNA-binding</keyword>
<dbReference type="PANTHER" id="PTHR39515">
    <property type="entry name" value="CONSERVED PROTEIN"/>
    <property type="match status" value="1"/>
</dbReference>
<dbReference type="SUPFAM" id="SSF46785">
    <property type="entry name" value="Winged helix' DNA-binding domain"/>
    <property type="match status" value="1"/>
</dbReference>
<dbReference type="RefSeq" id="WP_091125476.1">
    <property type="nucleotide sequence ID" value="NZ_FOLB01000012.1"/>
</dbReference>
<protein>
    <submittedName>
        <fullName evidence="2">DNA-binding transcriptional regulator, MarR family</fullName>
    </submittedName>
</protein>
<name>A0A1I1MMU5_9ACTN</name>
<feature type="domain" description="HTH marR-type" evidence="1">
    <location>
        <begin position="1"/>
        <end position="139"/>
    </location>
</feature>
<organism evidence="2 3">
    <name type="scientific">Nocardioides terrae</name>
    <dbReference type="NCBI Taxonomy" id="574651"/>
    <lineage>
        <taxon>Bacteria</taxon>
        <taxon>Bacillati</taxon>
        <taxon>Actinomycetota</taxon>
        <taxon>Actinomycetes</taxon>
        <taxon>Propionibacteriales</taxon>
        <taxon>Nocardioidaceae</taxon>
        <taxon>Nocardioides</taxon>
    </lineage>
</organism>
<dbReference type="Gene3D" id="1.10.10.10">
    <property type="entry name" value="Winged helix-like DNA-binding domain superfamily/Winged helix DNA-binding domain"/>
    <property type="match status" value="1"/>
</dbReference>
<sequence>MYSQVTHASLALSTDLVIYAARFVRALRRSSDVPAGARVLSLLDEHGPLGVTQLAKLDRCSQPTMSAAVSQLGEAGLVAKEPNPLDARGSVVSLTEDGRDVLAANREVWASTVIERLRAHDRTQEELATAVAVLRDLLESGPVDGAETGTRPERT</sequence>
<reference evidence="2 3" key="1">
    <citation type="submission" date="2016-10" db="EMBL/GenBank/DDBJ databases">
        <authorList>
            <person name="de Groot N.N."/>
        </authorList>
    </citation>
    <scope>NUCLEOTIDE SEQUENCE [LARGE SCALE GENOMIC DNA]</scope>
    <source>
        <strain evidence="2 3">CGMCC 1.7056</strain>
    </source>
</reference>
<dbReference type="GO" id="GO:0003677">
    <property type="term" value="F:DNA binding"/>
    <property type="evidence" value="ECO:0007669"/>
    <property type="project" value="UniProtKB-KW"/>
</dbReference>